<name>A0A8B8LFD8_ABRPR</name>
<evidence type="ECO:0000256" key="2">
    <source>
        <dbReference type="ARBA" id="ARBA00008773"/>
    </source>
</evidence>
<dbReference type="Pfam" id="PF00332">
    <property type="entry name" value="Glyco_hydro_17"/>
    <property type="match status" value="1"/>
</dbReference>
<comment type="similarity">
    <text evidence="2 8">Belongs to the glycosyl hydrolase 17 family.</text>
</comment>
<keyword evidence="10" id="KW-0812">Transmembrane</keyword>
<dbReference type="PANTHER" id="PTHR32227">
    <property type="entry name" value="GLUCAN ENDO-1,3-BETA-GLUCOSIDASE BG1-RELATED-RELATED"/>
    <property type="match status" value="1"/>
</dbReference>
<gene>
    <name evidence="12" type="primary">LOC113863915</name>
</gene>
<keyword evidence="10" id="KW-1133">Transmembrane helix</keyword>
<evidence type="ECO:0000256" key="7">
    <source>
        <dbReference type="ARBA" id="ARBA00033417"/>
    </source>
</evidence>
<evidence type="ECO:0000313" key="11">
    <source>
        <dbReference type="Proteomes" id="UP000694853"/>
    </source>
</evidence>
<evidence type="ECO:0000256" key="10">
    <source>
        <dbReference type="SAM" id="Phobius"/>
    </source>
</evidence>
<dbReference type="InterPro" id="IPR044965">
    <property type="entry name" value="Glyco_hydro_17_plant"/>
</dbReference>
<proteinExistence type="inferred from homology"/>
<dbReference type="PROSITE" id="PS00587">
    <property type="entry name" value="GLYCOSYL_HYDROL_F17"/>
    <property type="match status" value="1"/>
</dbReference>
<protein>
    <recommendedName>
        <fullName evidence="3">glucan endo-1,3-beta-D-glucosidase</fullName>
        <ecNumber evidence="3">3.2.1.39</ecNumber>
    </recommendedName>
    <alternativeName>
        <fullName evidence="6">(1-&gt;3)-beta-glucan endohydrolase</fullName>
    </alternativeName>
    <alternativeName>
        <fullName evidence="7">Beta-1,3-endoglucanase</fullName>
    </alternativeName>
</protein>
<dbReference type="KEGG" id="aprc:113863915"/>
<feature type="transmembrane region" description="Helical" evidence="10">
    <location>
        <begin position="7"/>
        <end position="29"/>
    </location>
</feature>
<evidence type="ECO:0000256" key="9">
    <source>
        <dbReference type="RuleBase" id="RU004336"/>
    </source>
</evidence>
<dbReference type="Gene3D" id="3.20.20.80">
    <property type="entry name" value="Glycosidases"/>
    <property type="match status" value="1"/>
</dbReference>
<keyword evidence="5 9" id="KW-0326">Glycosidase</keyword>
<dbReference type="AlphaFoldDB" id="A0A8B8LFD8"/>
<keyword evidence="4 9" id="KW-0378">Hydrolase</keyword>
<dbReference type="InterPro" id="IPR017853">
    <property type="entry name" value="GH"/>
</dbReference>
<evidence type="ECO:0000256" key="5">
    <source>
        <dbReference type="ARBA" id="ARBA00023295"/>
    </source>
</evidence>
<reference evidence="12" key="2">
    <citation type="submission" date="2025-08" db="UniProtKB">
        <authorList>
            <consortium name="RefSeq"/>
        </authorList>
    </citation>
    <scope>IDENTIFICATION</scope>
    <source>
        <tissue evidence="12">Young leaves</tissue>
    </source>
</reference>
<reference evidence="11" key="1">
    <citation type="journal article" date="2019" name="Toxins">
        <title>Detection of Abrin-Like and Prepropulchellin-Like Toxin Genes and Transcripts Using Whole Genome Sequencing and Full-Length Transcript Sequencing of Abrus precatorius.</title>
        <authorList>
            <person name="Hovde B.T."/>
            <person name="Daligault H.E."/>
            <person name="Hanschen E.R."/>
            <person name="Kunde Y.A."/>
            <person name="Johnson M.B."/>
            <person name="Starkenburg S.R."/>
            <person name="Johnson S.L."/>
        </authorList>
    </citation>
    <scope>NUCLEOTIDE SEQUENCE [LARGE SCALE GENOMIC DNA]</scope>
</reference>
<sequence length="338" mass="36815">MALLSTISMYVIMVSILAIQLPLSASIGFNYGRLGNNLPAPQDVVALYKRCGIQLLRLFDPSPDVLEALRGSNLKVSLGVRNEDVQILASSPEAATQWVNTNVAPYKDDVLFRWITVGNEIIPGPQAIHVTQAMQNIYNAINSIGLTTSKVTTSFYLLGLASSFPPSAGAFTNEIVDVMKSVTTFLAQTGAPLMVNVYPYYSYTSDPSHITFEYASFQGTAPLIDGDLKYFSLFDAMVDSVYAALEKIGANNVGIIIGEVGWPTAGNEPYTTIQNAQTFNQKLLNHLQGNSGTPRRPGQPLDAFIFAIFNENQKPNGVEQNWGVFLPNMTPVYPLLSC</sequence>
<dbReference type="GeneID" id="113863915"/>
<dbReference type="GO" id="GO:0005975">
    <property type="term" value="P:carbohydrate metabolic process"/>
    <property type="evidence" value="ECO:0007669"/>
    <property type="project" value="InterPro"/>
</dbReference>
<dbReference type="FunFam" id="3.20.20.80:FF:000010">
    <property type="entry name" value="glucan endo-1,3-beta-glucosidase, basic"/>
    <property type="match status" value="1"/>
</dbReference>
<dbReference type="Proteomes" id="UP000694853">
    <property type="component" value="Unplaced"/>
</dbReference>
<accession>A0A8B8LFD8</accession>
<dbReference type="EC" id="3.2.1.39" evidence="3"/>
<evidence type="ECO:0000256" key="8">
    <source>
        <dbReference type="RuleBase" id="RU004335"/>
    </source>
</evidence>
<dbReference type="OrthoDB" id="941679at2759"/>
<evidence type="ECO:0000256" key="1">
    <source>
        <dbReference type="ARBA" id="ARBA00000382"/>
    </source>
</evidence>
<dbReference type="GO" id="GO:0042973">
    <property type="term" value="F:glucan endo-1,3-beta-D-glucosidase activity"/>
    <property type="evidence" value="ECO:0007669"/>
    <property type="project" value="UniProtKB-EC"/>
</dbReference>
<evidence type="ECO:0000313" key="12">
    <source>
        <dbReference type="RefSeq" id="XP_027353499.1"/>
    </source>
</evidence>
<comment type="catalytic activity">
    <reaction evidence="1">
        <text>Hydrolysis of (1-&gt;3)-beta-D-glucosidic linkages in (1-&gt;3)-beta-D-glucans.</text>
        <dbReference type="EC" id="3.2.1.39"/>
    </reaction>
</comment>
<organism evidence="11 12">
    <name type="scientific">Abrus precatorius</name>
    <name type="common">Indian licorice</name>
    <name type="synonym">Glycine abrus</name>
    <dbReference type="NCBI Taxonomy" id="3816"/>
    <lineage>
        <taxon>Eukaryota</taxon>
        <taxon>Viridiplantae</taxon>
        <taxon>Streptophyta</taxon>
        <taxon>Embryophyta</taxon>
        <taxon>Tracheophyta</taxon>
        <taxon>Spermatophyta</taxon>
        <taxon>Magnoliopsida</taxon>
        <taxon>eudicotyledons</taxon>
        <taxon>Gunneridae</taxon>
        <taxon>Pentapetalae</taxon>
        <taxon>rosids</taxon>
        <taxon>fabids</taxon>
        <taxon>Fabales</taxon>
        <taxon>Fabaceae</taxon>
        <taxon>Papilionoideae</taxon>
        <taxon>50 kb inversion clade</taxon>
        <taxon>NPAAA clade</taxon>
        <taxon>indigoferoid/millettioid clade</taxon>
        <taxon>Abreae</taxon>
        <taxon>Abrus</taxon>
    </lineage>
</organism>
<dbReference type="RefSeq" id="XP_027353499.1">
    <property type="nucleotide sequence ID" value="XM_027497698.1"/>
</dbReference>
<dbReference type="SUPFAM" id="SSF51445">
    <property type="entry name" value="(Trans)glycosidases"/>
    <property type="match status" value="1"/>
</dbReference>
<dbReference type="InterPro" id="IPR000490">
    <property type="entry name" value="Glyco_hydro_17"/>
</dbReference>
<keyword evidence="11" id="KW-1185">Reference proteome</keyword>
<keyword evidence="10" id="KW-0472">Membrane</keyword>
<evidence type="ECO:0000256" key="3">
    <source>
        <dbReference type="ARBA" id="ARBA00012780"/>
    </source>
</evidence>
<evidence type="ECO:0000256" key="4">
    <source>
        <dbReference type="ARBA" id="ARBA00022801"/>
    </source>
</evidence>
<evidence type="ECO:0000256" key="6">
    <source>
        <dbReference type="ARBA" id="ARBA00033335"/>
    </source>
</evidence>